<evidence type="ECO:0000256" key="7">
    <source>
        <dbReference type="SAM" id="MobiDB-lite"/>
    </source>
</evidence>
<comment type="subunit">
    <text evidence="6">Homodimer.</text>
</comment>
<feature type="coiled-coil region" evidence="6">
    <location>
        <begin position="945"/>
        <end position="972"/>
    </location>
</feature>
<dbReference type="InterPro" id="IPR003395">
    <property type="entry name" value="RecF/RecN/SMC_N"/>
</dbReference>
<gene>
    <name evidence="6 9" type="primary">smc</name>
    <name evidence="9" type="ORF">NCTC10717_02065</name>
</gene>
<dbReference type="InterPro" id="IPR024704">
    <property type="entry name" value="SMC"/>
</dbReference>
<dbReference type="PANTHER" id="PTHR43977">
    <property type="entry name" value="STRUCTURAL MAINTENANCE OF CHROMOSOMES PROTEIN 3"/>
    <property type="match status" value="1"/>
</dbReference>
<dbReference type="RefSeq" id="WP_115219166.1">
    <property type="nucleotide sequence ID" value="NZ_UHIA01000004.1"/>
</dbReference>
<comment type="similarity">
    <text evidence="6">Belongs to the SMC family.</text>
</comment>
<comment type="function">
    <text evidence="6">Required for chromosome condensation and partitioning.</text>
</comment>
<feature type="region of interest" description="Disordered" evidence="7">
    <location>
        <begin position="402"/>
        <end position="432"/>
    </location>
</feature>
<evidence type="ECO:0000313" key="10">
    <source>
        <dbReference type="Proteomes" id="UP000254575"/>
    </source>
</evidence>
<dbReference type="SUPFAM" id="SSF52540">
    <property type="entry name" value="P-loop containing nucleoside triphosphate hydrolases"/>
    <property type="match status" value="1"/>
</dbReference>
<dbReference type="CDD" id="cd03278">
    <property type="entry name" value="ABC_SMC_barmotin"/>
    <property type="match status" value="1"/>
</dbReference>
<keyword evidence="2 6" id="KW-0547">Nucleotide-binding</keyword>
<dbReference type="PIRSF" id="PIRSF005719">
    <property type="entry name" value="SMC"/>
    <property type="match status" value="1"/>
</dbReference>
<keyword evidence="3 6" id="KW-0067">ATP-binding</keyword>
<evidence type="ECO:0000313" key="9">
    <source>
        <dbReference type="EMBL" id="SUO98323.1"/>
    </source>
</evidence>
<feature type="coiled-coil region" evidence="6">
    <location>
        <begin position="864"/>
        <end position="895"/>
    </location>
</feature>
<feature type="coiled-coil region" evidence="6">
    <location>
        <begin position="617"/>
        <end position="821"/>
    </location>
</feature>
<evidence type="ECO:0000256" key="1">
    <source>
        <dbReference type="ARBA" id="ARBA00022490"/>
    </source>
</evidence>
<feature type="binding site" evidence="6">
    <location>
        <begin position="32"/>
        <end position="39"/>
    </location>
    <ligand>
        <name>ATP</name>
        <dbReference type="ChEBI" id="CHEBI:30616"/>
    </ligand>
</feature>
<dbReference type="GO" id="GO:0005524">
    <property type="term" value="F:ATP binding"/>
    <property type="evidence" value="ECO:0007669"/>
    <property type="project" value="UniProtKB-UniRule"/>
</dbReference>
<keyword evidence="4 6" id="KW-0175">Coiled coil</keyword>
<keyword evidence="1 6" id="KW-0963">Cytoplasm</keyword>
<dbReference type="Pfam" id="PF02463">
    <property type="entry name" value="SMC_N"/>
    <property type="match status" value="1"/>
</dbReference>
<feature type="compositionally biased region" description="Low complexity" evidence="7">
    <location>
        <begin position="296"/>
        <end position="314"/>
    </location>
</feature>
<dbReference type="InterPro" id="IPR011890">
    <property type="entry name" value="SMC_prok"/>
</dbReference>
<organism evidence="9 10">
    <name type="scientific">Suttonella indologenes</name>
    <dbReference type="NCBI Taxonomy" id="13276"/>
    <lineage>
        <taxon>Bacteria</taxon>
        <taxon>Pseudomonadati</taxon>
        <taxon>Pseudomonadota</taxon>
        <taxon>Gammaproteobacteria</taxon>
        <taxon>Cardiobacteriales</taxon>
        <taxon>Cardiobacteriaceae</taxon>
        <taxon>Suttonella</taxon>
    </lineage>
</organism>
<protein>
    <recommendedName>
        <fullName evidence="6">Chromosome partition protein Smc</fullName>
    </recommendedName>
</protein>
<dbReference type="Gene3D" id="3.40.50.300">
    <property type="entry name" value="P-loop containing nucleotide triphosphate hydrolases"/>
    <property type="match status" value="2"/>
</dbReference>
<evidence type="ECO:0000259" key="8">
    <source>
        <dbReference type="Pfam" id="PF02463"/>
    </source>
</evidence>
<comment type="domain">
    <text evidence="6">Contains large globular domains required for ATP hydrolysis at each terminus and a third globular domain forming a flexible hinge near the middle of the molecule. These domains are separated by coiled-coil structures.</text>
</comment>
<feature type="domain" description="RecF/RecN/SMC N-terminal" evidence="8">
    <location>
        <begin position="3"/>
        <end position="1114"/>
    </location>
</feature>
<dbReference type="Proteomes" id="UP000254575">
    <property type="component" value="Unassembled WGS sequence"/>
</dbReference>
<feature type="compositionally biased region" description="Basic and acidic residues" evidence="7">
    <location>
        <begin position="402"/>
        <end position="419"/>
    </location>
</feature>
<feature type="region of interest" description="Disordered" evidence="7">
    <location>
        <begin position="270"/>
        <end position="314"/>
    </location>
</feature>
<comment type="subcellular location">
    <subcellularLocation>
        <location evidence="6">Cytoplasm</location>
    </subcellularLocation>
</comment>
<dbReference type="EMBL" id="UHIA01000004">
    <property type="protein sequence ID" value="SUO98323.1"/>
    <property type="molecule type" value="Genomic_DNA"/>
</dbReference>
<evidence type="ECO:0000256" key="6">
    <source>
        <dbReference type="HAMAP-Rule" id="MF_01894"/>
    </source>
</evidence>
<feature type="coiled-coil region" evidence="6">
    <location>
        <begin position="177"/>
        <end position="211"/>
    </location>
</feature>
<feature type="compositionally biased region" description="Low complexity" evidence="7">
    <location>
        <begin position="270"/>
        <end position="283"/>
    </location>
</feature>
<dbReference type="GO" id="GO:0030261">
    <property type="term" value="P:chromosome condensation"/>
    <property type="evidence" value="ECO:0007669"/>
    <property type="project" value="InterPro"/>
</dbReference>
<dbReference type="HAMAP" id="MF_01894">
    <property type="entry name" value="Smc_prok"/>
    <property type="match status" value="1"/>
</dbReference>
<dbReference type="GO" id="GO:0007062">
    <property type="term" value="P:sister chromatid cohesion"/>
    <property type="evidence" value="ECO:0007669"/>
    <property type="project" value="InterPro"/>
</dbReference>
<dbReference type="GO" id="GO:0007059">
    <property type="term" value="P:chromosome segregation"/>
    <property type="evidence" value="ECO:0007669"/>
    <property type="project" value="UniProtKB-UniRule"/>
</dbReference>
<dbReference type="AlphaFoldDB" id="A0A380N2G6"/>
<dbReference type="OrthoDB" id="9808768at2"/>
<feature type="compositionally biased region" description="Basic and acidic residues" evidence="7">
    <location>
        <begin position="284"/>
        <end position="295"/>
    </location>
</feature>
<evidence type="ECO:0000256" key="4">
    <source>
        <dbReference type="ARBA" id="ARBA00023054"/>
    </source>
</evidence>
<dbReference type="GO" id="GO:0005737">
    <property type="term" value="C:cytoplasm"/>
    <property type="evidence" value="ECO:0007669"/>
    <property type="project" value="UniProtKB-SubCell"/>
</dbReference>
<evidence type="ECO:0000256" key="3">
    <source>
        <dbReference type="ARBA" id="ARBA00022840"/>
    </source>
</evidence>
<dbReference type="GO" id="GO:0016887">
    <property type="term" value="F:ATP hydrolysis activity"/>
    <property type="evidence" value="ECO:0007669"/>
    <property type="project" value="InterPro"/>
</dbReference>
<dbReference type="GO" id="GO:0006260">
    <property type="term" value="P:DNA replication"/>
    <property type="evidence" value="ECO:0007669"/>
    <property type="project" value="UniProtKB-UniRule"/>
</dbReference>
<evidence type="ECO:0000256" key="5">
    <source>
        <dbReference type="ARBA" id="ARBA00023125"/>
    </source>
</evidence>
<keyword evidence="5 6" id="KW-0238">DNA-binding</keyword>
<reference evidence="9 10" key="1">
    <citation type="submission" date="2018-06" db="EMBL/GenBank/DDBJ databases">
        <authorList>
            <consortium name="Pathogen Informatics"/>
            <person name="Doyle S."/>
        </authorList>
    </citation>
    <scope>NUCLEOTIDE SEQUENCE [LARGE SCALE GENOMIC DNA]</scope>
    <source>
        <strain evidence="9 10">NCTC10717</strain>
    </source>
</reference>
<proteinExistence type="inferred from homology"/>
<sequence>MRLTAIRLAGFKSFADNTVFPVDAPVTGIIGPNGCGKSNIIDAVRWVLGESAAKQLRGQSLTDVIFGGAKSRRASGMATVALHFDNSAGAAGGAFAEYGEIVVQRRVSSDGESHYSINQQRCRRKDVVELLQGTGVGARSYAVIEQGMVSRIVESKPEELRAFIEEAAGIGVYKSRRKDSEKRMEQTREHLARHDDRLEQLAKQRQRLGQEAETARIYREYQSEHSELSHRLASWKINRLQLQIAHVDKDYQQEEQALADAMIAEEQANQAAEAAQQQAQTARQDYDRQRQHREQQQAQLRQQEQQLHQQQQQAQHLAQRIAEAQTRLQRFNSQLQADDHETLAWQADSDSKSSALKQIEQDIVQYQSSVAEAEQAQQSRHAAYEEARQLHNRLQFRIERAAQRSQEAKARQEKLHERLGQQQQEAGEDEEQQFALEENQMAIESLQIALEHSQAVYESAQETRASCQAAAANAAAQFSDADKQLQAIKHRLQALADWLPQQHNDTDNGGEALYQRLTISAQWQTAIERHFAARLNSSINHIPNAEGILAAGSAPAAWQDIIDSPAALGALLAYLQPLAQYDADIAREQLPAGQYFLSLDGSIIGQDAYLPALAHDNQGLMQRLAELQDLEARQEAQKQRLAECGAAMDSAEQRLMQAREAEKQAQQALSAQEKQLQGLQHQQQLLRQSAEHQRNLRAKEAQARLALQEDIAAAEQVYQDAQQELAEAQRESAHLSDIGSLEQARDQANEALKKAQTALREQENLRQQIAQDIHTLQTQIEAQSRQQQRLTREIQDNRRQIETWQQEAEELQYLMEEQQLSLENSRLIDEDSEAAYQSALAAWDSSQIALQDAKERQSAGVHARQLAAERLDNRHERLENLENQLQQQLAAIQQDDRPIIAFAADETIDENALNTRIRGLKNAMDKLGAVNLAAVEAFKQSDSEYQSLHQQCEDLRNTLNMLTQAIAVLDNETRSRLSSTFDSVNAYFSEYFPLLFRGGEGKMQWTQGDILEAGISLVVRPPGKKVKNLSVLSGGEKALTAVALVFAFFKLNPAPFCLLDEIDAPLDDANVGRLCALLREMSLNTQFIMITHHKRSMQSCDRLIGVTMSEPGVSRLVSVKFEDVAEK</sequence>
<accession>A0A380N2G6</accession>
<dbReference type="InterPro" id="IPR027417">
    <property type="entry name" value="P-loop_NTPase"/>
</dbReference>
<keyword evidence="10" id="KW-1185">Reference proteome</keyword>
<name>A0A380N2G6_9GAMM</name>
<dbReference type="GO" id="GO:0003677">
    <property type="term" value="F:DNA binding"/>
    <property type="evidence" value="ECO:0007669"/>
    <property type="project" value="UniProtKB-UniRule"/>
</dbReference>
<evidence type="ECO:0000256" key="2">
    <source>
        <dbReference type="ARBA" id="ARBA00022741"/>
    </source>
</evidence>